<dbReference type="Proteomes" id="UP000216991">
    <property type="component" value="Unassembled WGS sequence"/>
</dbReference>
<dbReference type="Gene3D" id="3.90.226.10">
    <property type="entry name" value="2-enoyl-CoA Hydratase, Chain A, domain 1"/>
    <property type="match status" value="1"/>
</dbReference>
<dbReference type="Gene3D" id="3.30.300.30">
    <property type="match status" value="1"/>
</dbReference>
<keyword evidence="7" id="KW-0007">Acetylation</keyword>
<evidence type="ECO:0000256" key="5">
    <source>
        <dbReference type="ARBA" id="ARBA00022741"/>
    </source>
</evidence>
<keyword evidence="4" id="KW-0436">Ligase</keyword>
<sequence>MYDPAAPLRPPVPRPEYNPVATRADWQAMREAVLADPGGFHGKIAGRNLHWLVDVAGRNAWMSHAGDGRWTGWDAETAAPVAADLGADFAPWTRDFNADDAPNFRWFEGGFTNAAFNELDRHVLAGHGAEAAFIFEGDRWDLAANNGRGAPVDCITVSRRQLLLEAAKCAIALTRLGLKAGDRIALNMPNVPAQLYWSEGAKRIGVIYTPVFGGFSDKTLSDRIHDAGARIVITADGGYRNAQIVPFKTAYTDPALDNYVPVAVALRLLEERLTGSDLGLSDATRTAMAGIVATALKGEVTVERGDVMRGLGRALAELGKEGQVDAAQSARIRIAIAEALVSTPPRVEAVIVANHTHVPDLVWRDRDVWSHDLTNAALADILAAAGLADEAALHALDDEAFVAALWKASKPLPVDAEYPLFFIYTSGSTGKPKGVVHVHGGYASGIMETMKVAFDARPGDTIFVVADPGWITGQSYMIAAALLSRVTTVLAEGSPVFPHAGRFAAMIENHGVTIFKAGVTFLKAVMTDPQNLKDIQAYDLSKLRVATFCAEPCSPPVQAFGMDHITPQYINSYWATEHGGIAWTHFYGNGDFPLAADARTFPLPWIVGDVWVEDEAGDKAARVLLTREGSDGVTWRKAGQGEKGEIIIAGPYPYLARTVWGDSDNFRVEDGRVVGGWAGDAGRWRDGYWGRWQGVWAYTQGDFAVQGDDDGFSLHGRSDDVINVSGHRMGTEEIEGAILRDKALNPESPVGNVLVVGAPHREKGLTPLAFITPAPGQIITRDDERRMADLVRSEKGAVAVPGDFITVSQFPETRSGKYMRRMVRALVEGAPLGDVTTLKNPESLDELKRAITAWERKQRLSEDQDIFDRYRYFRIQYNIVAPGKKVATVFITNPPVNALNERAIDELVIVVEHLSRRDDVAAVVFTGDGTASFVAGADIRQFLEEIHTVEEARVLPANAQLAFGKIEQMGKPCVAAIQGVALGGGMEFALACHYRVAESHARFGQPEIRLRLLPGYGGTQRLPRLLADVNPKDGLRDSLDIILGGRSIEAWEAYSLGVVDDVARDSHDALSLAHQKVRDFISGGAGSALGSAWIERRRKAQGNWQQPGEANLDAALSDEFVQRILRQLEWAGRGKAGERAIDAIRTGWTQGIAAGLAREAELFAQAVVDPDGGKTGIRLFMDKKAPPLPVRRNGVHVEAEFAAKAKRLEAAGDLLPVGAPFFPGVTPIPGHQYGFGIARNPDTGAPQFGPPATHEKQLIVPTPQPEPNEALVYLLSSEVNFNDIWALTGIPVSPFDNHEEDVQLTGSGGLALVAALGSEVRSQGRLKVGDMVAVYSGTSDLLSPQAGRDPMYADFAIQGYETKSGSHAQFLTVQAPQLHPVPGDLTLEQAGSYILNLGTIWRCLYTTLEIVGGKTIFIEGSATGTGLDALKSAKASGLQVTGLVSSPARAEFVKSKGAVGALDRTDPRFKALFTPVPDGSKDDWAAWEAAGEALVAEYKALNGGKLADYAVSHAGETAFPRSFQLLGDGGVLAFYGASSGYHLSFMGKKGGSDPVSMLAKAGARGGEAVLIFYGPGSKALADETGLEMIEAARGLGCRIVVVTNTDGQREFILSLGFEDAVAGVVSLEGIKRREGANFDWPDTMPRLPVAREDIETFREAVRQFQDKTLKPFGNAVGKLLRSPDNPRGNPDIVLERAGQDTLGVTTALVKPFTGRVVYCEDMAGQRYNFYAPQVWTRQRRIIMPMAEIRGTHLCNAYEVTRMNDMIAAGILDVTEPTVVPWEGLPEAHQSMWDNRHTGATYIVNHALPAMGLRGKDELYEAWASLGGSSEGQGE</sequence>
<dbReference type="GO" id="GO:0006085">
    <property type="term" value="P:acetyl-CoA biosynthetic process"/>
    <property type="evidence" value="ECO:0007669"/>
    <property type="project" value="TreeGrafter"/>
</dbReference>
<dbReference type="InterPro" id="IPR013149">
    <property type="entry name" value="ADH-like_C"/>
</dbReference>
<evidence type="ECO:0000313" key="10">
    <source>
        <dbReference type="EMBL" id="OYQ28753.1"/>
    </source>
</evidence>
<dbReference type="InterPro" id="IPR020845">
    <property type="entry name" value="AMP-binding_CS"/>
</dbReference>
<dbReference type="PROSITE" id="PS00166">
    <property type="entry name" value="ENOYL_COA_HYDRATASE"/>
    <property type="match status" value="1"/>
</dbReference>
<evidence type="ECO:0000259" key="9">
    <source>
        <dbReference type="SMART" id="SM00829"/>
    </source>
</evidence>
<dbReference type="CDD" id="cd06558">
    <property type="entry name" value="crotonase-like"/>
    <property type="match status" value="1"/>
</dbReference>
<dbReference type="Pfam" id="PF13193">
    <property type="entry name" value="AMP-binding_C"/>
    <property type="match status" value="1"/>
</dbReference>
<dbReference type="InterPro" id="IPR020843">
    <property type="entry name" value="ER"/>
</dbReference>
<keyword evidence="5" id="KW-0547">Nucleotide-binding</keyword>
<keyword evidence="11" id="KW-1185">Reference proteome</keyword>
<dbReference type="PANTHER" id="PTHR24095">
    <property type="entry name" value="ACETYL-COENZYME A SYNTHETASE"/>
    <property type="match status" value="1"/>
</dbReference>
<evidence type="ECO:0000256" key="6">
    <source>
        <dbReference type="ARBA" id="ARBA00022840"/>
    </source>
</evidence>
<reference evidence="10 11" key="1">
    <citation type="submission" date="2017-07" db="EMBL/GenBank/DDBJ databases">
        <title>Sandarakinorhabdus cyanobacteriorum sp. nov., a novel bacterium isolated from cyanobacterial aggregates in a eutrophic lake.</title>
        <authorList>
            <person name="Cai H."/>
        </authorList>
    </citation>
    <scope>NUCLEOTIDE SEQUENCE [LARGE SCALE GENOMIC DNA]</scope>
    <source>
        <strain evidence="10 11">TH057</strain>
    </source>
</reference>
<name>A0A255YHU9_9SPHN</name>
<dbReference type="InterPro" id="IPR036291">
    <property type="entry name" value="NAD(P)-bd_dom_sf"/>
</dbReference>
<evidence type="ECO:0000256" key="4">
    <source>
        <dbReference type="ARBA" id="ARBA00022598"/>
    </source>
</evidence>
<dbReference type="OrthoDB" id="9803968at2"/>
<comment type="caution">
    <text evidence="10">The sequence shown here is derived from an EMBL/GenBank/DDBJ whole genome shotgun (WGS) entry which is preliminary data.</text>
</comment>
<evidence type="ECO:0000256" key="2">
    <source>
        <dbReference type="ARBA" id="ARBA00022450"/>
    </source>
</evidence>
<dbReference type="Pfam" id="PF00107">
    <property type="entry name" value="ADH_zinc_N"/>
    <property type="match status" value="1"/>
</dbReference>
<keyword evidence="3" id="KW-0597">Phosphoprotein</keyword>
<dbReference type="EMBL" id="NOXT01000108">
    <property type="protein sequence ID" value="OYQ28753.1"/>
    <property type="molecule type" value="Genomic_DNA"/>
</dbReference>
<protein>
    <recommendedName>
        <fullName evidence="1">acetate--CoA ligase</fullName>
        <ecNumber evidence="1">6.2.1.1</ecNumber>
    </recommendedName>
</protein>
<dbReference type="Pfam" id="PF00501">
    <property type="entry name" value="AMP-binding"/>
    <property type="match status" value="2"/>
</dbReference>
<gene>
    <name evidence="10" type="ORF">CHU93_08645</name>
</gene>
<dbReference type="PROSITE" id="PS00455">
    <property type="entry name" value="AMP_BINDING"/>
    <property type="match status" value="1"/>
</dbReference>
<dbReference type="RefSeq" id="WP_094473690.1">
    <property type="nucleotide sequence ID" value="NZ_NOXT01000108.1"/>
</dbReference>
<organism evidence="10 11">
    <name type="scientific">Sandarakinorhabdus cyanobacteriorum</name>
    <dbReference type="NCBI Taxonomy" id="1981098"/>
    <lineage>
        <taxon>Bacteria</taxon>
        <taxon>Pseudomonadati</taxon>
        <taxon>Pseudomonadota</taxon>
        <taxon>Alphaproteobacteria</taxon>
        <taxon>Sphingomonadales</taxon>
        <taxon>Sphingosinicellaceae</taxon>
        <taxon>Sandarakinorhabdus</taxon>
    </lineage>
</organism>
<dbReference type="InterPro" id="IPR001753">
    <property type="entry name" value="Enoyl-CoA_hydra/iso"/>
</dbReference>
<dbReference type="InterPro" id="IPR011032">
    <property type="entry name" value="GroES-like_sf"/>
</dbReference>
<dbReference type="SMART" id="SM00829">
    <property type="entry name" value="PKS_ER"/>
    <property type="match status" value="1"/>
</dbReference>
<feature type="domain" description="Enoyl reductase (ER)" evidence="9">
    <location>
        <begin position="1249"/>
        <end position="1601"/>
    </location>
</feature>
<evidence type="ECO:0000256" key="8">
    <source>
        <dbReference type="ARBA" id="ARBA00049556"/>
    </source>
</evidence>
<dbReference type="SUPFAM" id="SSF51735">
    <property type="entry name" value="NAD(P)-binding Rossmann-fold domains"/>
    <property type="match status" value="1"/>
</dbReference>
<dbReference type="SUPFAM" id="SSF56801">
    <property type="entry name" value="Acetyl-CoA synthetase-like"/>
    <property type="match status" value="1"/>
</dbReference>
<dbReference type="InterPro" id="IPR045851">
    <property type="entry name" value="AMP-bd_C_sf"/>
</dbReference>
<dbReference type="PANTHER" id="PTHR24095:SF14">
    <property type="entry name" value="ACETYL-COENZYME A SYNTHETASE 1"/>
    <property type="match status" value="1"/>
</dbReference>
<accession>A0A255YHU9</accession>
<dbReference type="InterPro" id="IPR025110">
    <property type="entry name" value="AMP-bd_C"/>
</dbReference>
<evidence type="ECO:0000256" key="7">
    <source>
        <dbReference type="ARBA" id="ARBA00022990"/>
    </source>
</evidence>
<dbReference type="Gene3D" id="3.40.50.12780">
    <property type="entry name" value="N-terminal domain of ligase-like"/>
    <property type="match status" value="2"/>
</dbReference>
<dbReference type="GO" id="GO:0003987">
    <property type="term" value="F:acetate-CoA ligase activity"/>
    <property type="evidence" value="ECO:0007669"/>
    <property type="project" value="UniProtKB-EC"/>
</dbReference>
<dbReference type="InterPro" id="IPR042099">
    <property type="entry name" value="ANL_N_sf"/>
</dbReference>
<dbReference type="InterPro" id="IPR000873">
    <property type="entry name" value="AMP-dep_synth/lig_dom"/>
</dbReference>
<evidence type="ECO:0000256" key="3">
    <source>
        <dbReference type="ARBA" id="ARBA00022553"/>
    </source>
</evidence>
<proteinExistence type="predicted"/>
<dbReference type="InterPro" id="IPR029045">
    <property type="entry name" value="ClpP/crotonase-like_dom_sf"/>
</dbReference>
<dbReference type="Gene3D" id="3.40.50.720">
    <property type="entry name" value="NAD(P)-binding Rossmann-like Domain"/>
    <property type="match status" value="2"/>
</dbReference>
<comment type="catalytic activity">
    <reaction evidence="8">
        <text>a (3S)-3-hydroxyacyl-CoA + NAD(+) = a 3-oxoacyl-CoA + NADH + H(+)</text>
        <dbReference type="Rhea" id="RHEA:22432"/>
        <dbReference type="ChEBI" id="CHEBI:15378"/>
        <dbReference type="ChEBI" id="CHEBI:57318"/>
        <dbReference type="ChEBI" id="CHEBI:57540"/>
        <dbReference type="ChEBI" id="CHEBI:57945"/>
        <dbReference type="ChEBI" id="CHEBI:90726"/>
        <dbReference type="EC" id="1.1.1.35"/>
    </reaction>
</comment>
<dbReference type="InterPro" id="IPR018376">
    <property type="entry name" value="Enoyl-CoA_hyd/isom_CS"/>
</dbReference>
<keyword evidence="6" id="KW-0067">ATP-binding</keyword>
<dbReference type="SUPFAM" id="SSF50129">
    <property type="entry name" value="GroES-like"/>
    <property type="match status" value="1"/>
</dbReference>
<dbReference type="Pfam" id="PF00378">
    <property type="entry name" value="ECH_1"/>
    <property type="match status" value="1"/>
</dbReference>
<dbReference type="Gene3D" id="3.90.180.10">
    <property type="entry name" value="Medium-chain alcohol dehydrogenases, catalytic domain"/>
    <property type="match status" value="2"/>
</dbReference>
<dbReference type="GO" id="GO:0005524">
    <property type="term" value="F:ATP binding"/>
    <property type="evidence" value="ECO:0007669"/>
    <property type="project" value="UniProtKB-KW"/>
</dbReference>
<evidence type="ECO:0000256" key="1">
    <source>
        <dbReference type="ARBA" id="ARBA00013275"/>
    </source>
</evidence>
<dbReference type="GO" id="GO:0005829">
    <property type="term" value="C:cytosol"/>
    <property type="evidence" value="ECO:0007669"/>
    <property type="project" value="TreeGrafter"/>
</dbReference>
<keyword evidence="2" id="KW-0596">Phosphopantetheine</keyword>
<dbReference type="SUPFAM" id="SSF52096">
    <property type="entry name" value="ClpP/crotonase"/>
    <property type="match status" value="1"/>
</dbReference>
<dbReference type="EC" id="6.2.1.1" evidence="1"/>
<evidence type="ECO:0000313" key="11">
    <source>
        <dbReference type="Proteomes" id="UP000216991"/>
    </source>
</evidence>
<dbReference type="GO" id="GO:0003857">
    <property type="term" value="F:(3S)-3-hydroxyacyl-CoA dehydrogenase (NAD+) activity"/>
    <property type="evidence" value="ECO:0007669"/>
    <property type="project" value="UniProtKB-EC"/>
</dbReference>